<evidence type="ECO:0000256" key="7">
    <source>
        <dbReference type="SAM" id="MobiDB-lite"/>
    </source>
</evidence>
<accession>A0ABS5RT29</accession>
<dbReference type="PANTHER" id="PTHR43867">
    <property type="entry name" value="CELLULOSE SYNTHASE CATALYTIC SUBUNIT A [UDP-FORMING]"/>
    <property type="match status" value="1"/>
</dbReference>
<keyword evidence="2" id="KW-0328">Glycosyltransferase</keyword>
<dbReference type="InterPro" id="IPR050321">
    <property type="entry name" value="Glycosyltr_2/OpgH_subfam"/>
</dbReference>
<organism evidence="10 11">
    <name type="scientific">Tianweitania aestuarii</name>
    <dbReference type="NCBI Taxonomy" id="2814886"/>
    <lineage>
        <taxon>Bacteria</taxon>
        <taxon>Pseudomonadati</taxon>
        <taxon>Pseudomonadota</taxon>
        <taxon>Alphaproteobacteria</taxon>
        <taxon>Hyphomicrobiales</taxon>
        <taxon>Phyllobacteriaceae</taxon>
        <taxon>Tianweitania</taxon>
    </lineage>
</organism>
<keyword evidence="4 8" id="KW-0812">Transmembrane</keyword>
<name>A0ABS5RT29_9HYPH</name>
<evidence type="ECO:0000256" key="4">
    <source>
        <dbReference type="ARBA" id="ARBA00022692"/>
    </source>
</evidence>
<feature type="transmembrane region" description="Helical" evidence="8">
    <location>
        <begin position="526"/>
        <end position="555"/>
    </location>
</feature>
<dbReference type="Proteomes" id="UP001297272">
    <property type="component" value="Unassembled WGS sequence"/>
</dbReference>
<dbReference type="InterPro" id="IPR029044">
    <property type="entry name" value="Nucleotide-diphossugar_trans"/>
</dbReference>
<evidence type="ECO:0000256" key="2">
    <source>
        <dbReference type="ARBA" id="ARBA00022676"/>
    </source>
</evidence>
<evidence type="ECO:0000256" key="6">
    <source>
        <dbReference type="ARBA" id="ARBA00023136"/>
    </source>
</evidence>
<keyword evidence="3" id="KW-0808">Transferase</keyword>
<evidence type="ECO:0000259" key="9">
    <source>
        <dbReference type="Pfam" id="PF13632"/>
    </source>
</evidence>
<feature type="region of interest" description="Disordered" evidence="7">
    <location>
        <begin position="1"/>
        <end position="27"/>
    </location>
</feature>
<feature type="transmembrane region" description="Helical" evidence="8">
    <location>
        <begin position="210"/>
        <end position="227"/>
    </location>
</feature>
<dbReference type="PANTHER" id="PTHR43867:SF2">
    <property type="entry name" value="CELLULOSE SYNTHASE CATALYTIC SUBUNIT A [UDP-FORMING]"/>
    <property type="match status" value="1"/>
</dbReference>
<evidence type="ECO:0000256" key="8">
    <source>
        <dbReference type="SAM" id="Phobius"/>
    </source>
</evidence>
<keyword evidence="5 8" id="KW-1133">Transmembrane helix</keyword>
<feature type="domain" description="Glycosyltransferase 2-like" evidence="9">
    <location>
        <begin position="361"/>
        <end position="549"/>
    </location>
</feature>
<comment type="caution">
    <text evidence="10">The sequence shown here is derived from an EMBL/GenBank/DDBJ whole genome shotgun (WGS) entry which is preliminary data.</text>
</comment>
<feature type="transmembrane region" description="Helical" evidence="8">
    <location>
        <begin position="567"/>
        <end position="593"/>
    </location>
</feature>
<dbReference type="InterPro" id="IPR001173">
    <property type="entry name" value="Glyco_trans_2-like"/>
</dbReference>
<dbReference type="Pfam" id="PF13632">
    <property type="entry name" value="Glyco_trans_2_3"/>
    <property type="match status" value="1"/>
</dbReference>
<dbReference type="SUPFAM" id="SSF53448">
    <property type="entry name" value="Nucleotide-diphospho-sugar transferases"/>
    <property type="match status" value="1"/>
</dbReference>
<proteinExistence type="predicted"/>
<sequence>MSAVEKIREPDLNDNSPQRQPQALEHRGSRLDPFEEACEWLPILHRLGIQVDRLVPIATRARANKTSFHVEFLAADLCSEDQLYRAIADDLQLTFLPAVEPARLAVRDNDSFRLLGSSFATRQARPILYVEPDRAPTQLVGAVVLDLRGLRRMLREHPERAGRMAVAAPSVLRRALIARNEPRLTTRACDALANNVPDCSANIVATVSQGFAIGAVLVSLPLGFVLWPSATMLALHLVFSLFFLGCVTLRMLAARHAEPPYLAKLPPVIPAELPTYTIMIALYREAVVVPELLASLGRIVWPRAKLEIKLVCEADDAETLAALRAHTLRPWVEVIEVPAQGPRTKPKALTYALPLTSGALVAIYDAEDKPHPLQLLEAWQTFRDAPPELACLQAPLVMTNAGEGMIQRLFAFEYAALFRGLLPWLSSKGLVLPLGGTSNHFRRDALEAVGAWDPFNVTEDADLGLRLTRFGYRCGTITYPTFEEAPHRLGDWVPQRTRWFKGWLQTWLVHMRNPLQLRREIGTASFLIVQVLFAGMVISALAHPLMLVTLVGIVLEMLDPATPQAHSALFAIDAVNIACGYAAFLVLGAATLVKRERKSLWKTVLATPVYWMMISYAAWRAAWHLYSKPFHWEKTPHRISGSRWVKRVRQLREQGSVEA</sequence>
<feature type="compositionally biased region" description="Basic and acidic residues" evidence="7">
    <location>
        <begin position="1"/>
        <end position="11"/>
    </location>
</feature>
<keyword evidence="6 8" id="KW-0472">Membrane</keyword>
<evidence type="ECO:0000256" key="5">
    <source>
        <dbReference type="ARBA" id="ARBA00022989"/>
    </source>
</evidence>
<feature type="transmembrane region" description="Helical" evidence="8">
    <location>
        <begin position="600"/>
        <end position="619"/>
    </location>
</feature>
<evidence type="ECO:0000256" key="1">
    <source>
        <dbReference type="ARBA" id="ARBA00004141"/>
    </source>
</evidence>
<evidence type="ECO:0000313" key="10">
    <source>
        <dbReference type="EMBL" id="MBS9719384.1"/>
    </source>
</evidence>
<comment type="subcellular location">
    <subcellularLocation>
        <location evidence="1">Membrane</location>
        <topology evidence="1">Multi-pass membrane protein</topology>
    </subcellularLocation>
</comment>
<feature type="transmembrane region" description="Helical" evidence="8">
    <location>
        <begin position="233"/>
        <end position="253"/>
    </location>
</feature>
<dbReference type="EMBL" id="JAFMNX010000001">
    <property type="protein sequence ID" value="MBS9719384.1"/>
    <property type="molecule type" value="Genomic_DNA"/>
</dbReference>
<protein>
    <submittedName>
        <fullName evidence="10">Glycosyltransferase</fullName>
    </submittedName>
</protein>
<evidence type="ECO:0000256" key="3">
    <source>
        <dbReference type="ARBA" id="ARBA00022679"/>
    </source>
</evidence>
<reference evidence="10 11" key="1">
    <citation type="submission" date="2021-03" db="EMBL/GenBank/DDBJ databases">
        <title>Tianweitania aestuarii sp. nov., isolated from a tidal flat.</title>
        <authorList>
            <person name="Park S."/>
            <person name="Yoon J.-H."/>
        </authorList>
    </citation>
    <scope>NUCLEOTIDE SEQUENCE [LARGE SCALE GENOMIC DNA]</scope>
    <source>
        <strain evidence="10 11">BSSL-BM11</strain>
    </source>
</reference>
<keyword evidence="11" id="KW-1185">Reference proteome</keyword>
<evidence type="ECO:0000313" key="11">
    <source>
        <dbReference type="Proteomes" id="UP001297272"/>
    </source>
</evidence>
<gene>
    <name evidence="10" type="ORF">JYU29_01635</name>
</gene>
<dbReference type="Gene3D" id="3.90.550.10">
    <property type="entry name" value="Spore Coat Polysaccharide Biosynthesis Protein SpsA, Chain A"/>
    <property type="match status" value="1"/>
</dbReference>
<dbReference type="RefSeq" id="WP_213983037.1">
    <property type="nucleotide sequence ID" value="NZ_JAFMNX010000001.1"/>
</dbReference>